<evidence type="ECO:0000256" key="3">
    <source>
        <dbReference type="ARBA" id="ARBA00022801"/>
    </source>
</evidence>
<feature type="chain" id="PRO_5041293104" evidence="5">
    <location>
        <begin position="25"/>
        <end position="605"/>
    </location>
</feature>
<protein>
    <submittedName>
        <fullName evidence="6">Gamma-glutamyltransferase</fullName>
    </submittedName>
</protein>
<dbReference type="PANTHER" id="PTHR43199">
    <property type="entry name" value="GLUTATHIONE HYDROLASE"/>
    <property type="match status" value="1"/>
</dbReference>
<keyword evidence="7" id="KW-1185">Reference proteome</keyword>
<dbReference type="PANTHER" id="PTHR43199:SF1">
    <property type="entry name" value="GLUTATHIONE HYDROLASE PROENZYME"/>
    <property type="match status" value="1"/>
</dbReference>
<comment type="similarity">
    <text evidence="1">Belongs to the gamma-glutamyltransferase family.</text>
</comment>
<dbReference type="Gene3D" id="3.60.20.40">
    <property type="match status" value="1"/>
</dbReference>
<dbReference type="InterPro" id="IPR043138">
    <property type="entry name" value="GGT_lsub"/>
</dbReference>
<reference evidence="6" key="1">
    <citation type="submission" date="2022-08" db="EMBL/GenBank/DDBJ databases">
        <title>Draft genome sequencing of Roseisolibacter agri AW1220.</title>
        <authorList>
            <person name="Tobiishi Y."/>
            <person name="Tonouchi A."/>
        </authorList>
    </citation>
    <scope>NUCLEOTIDE SEQUENCE</scope>
    <source>
        <strain evidence="6">AW1220</strain>
    </source>
</reference>
<dbReference type="PRINTS" id="PR01210">
    <property type="entry name" value="GGTRANSPTASE"/>
</dbReference>
<organism evidence="6 7">
    <name type="scientific">Roseisolibacter agri</name>
    <dbReference type="NCBI Taxonomy" id="2014610"/>
    <lineage>
        <taxon>Bacteria</taxon>
        <taxon>Pseudomonadati</taxon>
        <taxon>Gemmatimonadota</taxon>
        <taxon>Gemmatimonadia</taxon>
        <taxon>Gemmatimonadales</taxon>
        <taxon>Gemmatimonadaceae</taxon>
        <taxon>Roseisolibacter</taxon>
    </lineage>
</organism>
<evidence type="ECO:0000313" key="6">
    <source>
        <dbReference type="EMBL" id="GLC25784.1"/>
    </source>
</evidence>
<evidence type="ECO:0000256" key="5">
    <source>
        <dbReference type="SAM" id="SignalP"/>
    </source>
</evidence>
<dbReference type="InterPro" id="IPR043137">
    <property type="entry name" value="GGT_ssub_C"/>
</dbReference>
<keyword evidence="3" id="KW-0378">Hydrolase</keyword>
<evidence type="ECO:0000256" key="2">
    <source>
        <dbReference type="ARBA" id="ARBA00022679"/>
    </source>
</evidence>
<evidence type="ECO:0000313" key="7">
    <source>
        <dbReference type="Proteomes" id="UP001161325"/>
    </source>
</evidence>
<dbReference type="SUPFAM" id="SSF56235">
    <property type="entry name" value="N-terminal nucleophile aminohydrolases (Ntn hydrolases)"/>
    <property type="match status" value="1"/>
</dbReference>
<dbReference type="AlphaFoldDB" id="A0AA37VEU1"/>
<proteinExistence type="inferred from homology"/>
<accession>A0AA37VEU1</accession>
<sequence>MSSTVRTPRLPLLAPVALTLAACAAPRASSVTSAEPPLAGKRVEARRGVVVTSAADASNAGLAMLAQGGNAIDAAVAASFALGVVDPSQTGLGGYAVGVAWLAKEKRAEVMEAMGQAGADPAWGRPDPQAPSAPAVFDGGDARQPRTALVPGFVSGLLDWQAKRGKLTRAQVLAPAIALARDGFVVGPLNHRLFSASVDKLKADPEAAALFMPGGEVLKVGDRLVQPKLATLLEAIARDGASAFYTGEFARRVAEKTRSVGGLLDARDFAAYAPAMRRPVCSAFGRFTVLGAPSPVAGASMAELLQLAERSGLTRMGDPTRDTASAVRLADAVRVSVADRALLRGHPEWAPGPVRGLSSAAFAGTRVALVGQPVRDTLARGDAWAQENVAVEARCAALDPYPATARPASSAPGDADAASDAFDHEANGSQTSHLVVIDAERNAVSLTSSVGVLFGSGVYAEGIWLNSSGNLFGRGERAPGRKPGSALTPTLMLEGDRVRFGLGAGGAAYIPTAVGQVALRIAGWGQEPYAALQAPRLQPSAIGRALEIEQGFALPVYGALRSHGYVATNRVANLQFAGVHLFWVRPDGVIVGAADPRRDGVAVGY</sequence>
<keyword evidence="5" id="KW-0732">Signal</keyword>
<dbReference type="Gene3D" id="1.10.246.130">
    <property type="match status" value="1"/>
</dbReference>
<keyword evidence="2" id="KW-0808">Transferase</keyword>
<feature type="signal peptide" evidence="5">
    <location>
        <begin position="1"/>
        <end position="24"/>
    </location>
</feature>
<dbReference type="GO" id="GO:0016787">
    <property type="term" value="F:hydrolase activity"/>
    <property type="evidence" value="ECO:0007669"/>
    <property type="project" value="UniProtKB-KW"/>
</dbReference>
<keyword evidence="4" id="KW-0865">Zymogen</keyword>
<gene>
    <name evidence="6" type="primary">ggt</name>
    <name evidence="6" type="ORF">rosag_22970</name>
</gene>
<evidence type="ECO:0000256" key="4">
    <source>
        <dbReference type="ARBA" id="ARBA00023145"/>
    </source>
</evidence>
<dbReference type="GO" id="GO:0016740">
    <property type="term" value="F:transferase activity"/>
    <property type="evidence" value="ECO:0007669"/>
    <property type="project" value="UniProtKB-KW"/>
</dbReference>
<dbReference type="Pfam" id="PF01019">
    <property type="entry name" value="G_glu_transpept"/>
    <property type="match status" value="1"/>
</dbReference>
<dbReference type="InterPro" id="IPR051792">
    <property type="entry name" value="GGT_bact"/>
</dbReference>
<comment type="caution">
    <text evidence="6">The sequence shown here is derived from an EMBL/GenBank/DDBJ whole genome shotgun (WGS) entry which is preliminary data.</text>
</comment>
<dbReference type="EMBL" id="BRXS01000003">
    <property type="protein sequence ID" value="GLC25784.1"/>
    <property type="molecule type" value="Genomic_DNA"/>
</dbReference>
<evidence type="ECO:0000256" key="1">
    <source>
        <dbReference type="ARBA" id="ARBA00009381"/>
    </source>
</evidence>
<dbReference type="InterPro" id="IPR029055">
    <property type="entry name" value="Ntn_hydrolases_N"/>
</dbReference>
<name>A0AA37VEU1_9BACT</name>
<dbReference type="Proteomes" id="UP001161325">
    <property type="component" value="Unassembled WGS sequence"/>
</dbReference>
<dbReference type="RefSeq" id="WP_284350243.1">
    <property type="nucleotide sequence ID" value="NZ_BRXS01000003.1"/>
</dbReference>
<dbReference type="PROSITE" id="PS51257">
    <property type="entry name" value="PROKAR_LIPOPROTEIN"/>
    <property type="match status" value="1"/>
</dbReference>